<reference evidence="2 3" key="1">
    <citation type="submission" date="2021-07" db="EMBL/GenBank/DDBJ databases">
        <title>Paenibacillus radiodurans sp. nov., isolated from the southeastern edge of Tengger Desert.</title>
        <authorList>
            <person name="Zhang G."/>
        </authorList>
    </citation>
    <scope>NUCLEOTIDE SEQUENCE [LARGE SCALE GENOMIC DNA]</scope>
    <source>
        <strain evidence="2 3">DT7-4</strain>
    </source>
</reference>
<sequence>MMHKAIDRRMGEVLGPSQLAAILGQLRKEHVELRLHMERIEWAADQVERMADAAAAVKEIQGIKELLRHFMESLEQHAAWEEESLIPVIEEYFRRSYSNRIDDSIWTMEKDHEMGCMYLRLFLQKETELDAQPDADKVAEAVRCLLQGCILLREHLRIEEQIVFPLIEEVLAMDLHRG</sequence>
<evidence type="ECO:0000313" key="2">
    <source>
        <dbReference type="EMBL" id="MBW7476364.1"/>
    </source>
</evidence>
<dbReference type="Pfam" id="PF01814">
    <property type="entry name" value="Hemerythrin"/>
    <property type="match status" value="1"/>
</dbReference>
<name>A0ABS7D998_9BACL</name>
<organism evidence="2 3">
    <name type="scientific">Paenibacillus oenotherae</name>
    <dbReference type="NCBI Taxonomy" id="1435645"/>
    <lineage>
        <taxon>Bacteria</taxon>
        <taxon>Bacillati</taxon>
        <taxon>Bacillota</taxon>
        <taxon>Bacilli</taxon>
        <taxon>Bacillales</taxon>
        <taxon>Paenibacillaceae</taxon>
        <taxon>Paenibacillus</taxon>
    </lineage>
</organism>
<dbReference type="Gene3D" id="1.20.120.520">
    <property type="entry name" value="nmb1532 protein domain like"/>
    <property type="match status" value="1"/>
</dbReference>
<dbReference type="InterPro" id="IPR012312">
    <property type="entry name" value="Hemerythrin-like"/>
</dbReference>
<feature type="domain" description="Hemerythrin-like" evidence="1">
    <location>
        <begin position="24"/>
        <end position="167"/>
    </location>
</feature>
<dbReference type="Proteomes" id="UP000812277">
    <property type="component" value="Unassembled WGS sequence"/>
</dbReference>
<protein>
    <submittedName>
        <fullName evidence="2">Hemerythrin domain-containing protein</fullName>
    </submittedName>
</protein>
<evidence type="ECO:0000313" key="3">
    <source>
        <dbReference type="Proteomes" id="UP000812277"/>
    </source>
</evidence>
<comment type="caution">
    <text evidence="2">The sequence shown here is derived from an EMBL/GenBank/DDBJ whole genome shotgun (WGS) entry which is preliminary data.</text>
</comment>
<dbReference type="EMBL" id="JAHZIJ010000012">
    <property type="protein sequence ID" value="MBW7476364.1"/>
    <property type="molecule type" value="Genomic_DNA"/>
</dbReference>
<accession>A0ABS7D998</accession>
<proteinExistence type="predicted"/>
<evidence type="ECO:0000259" key="1">
    <source>
        <dbReference type="Pfam" id="PF01814"/>
    </source>
</evidence>
<gene>
    <name evidence="2" type="ORF">K0T92_16645</name>
</gene>
<keyword evidence="3" id="KW-1185">Reference proteome</keyword>